<gene>
    <name evidence="1" type="ORF">L1987_59071</name>
</gene>
<dbReference type="Proteomes" id="UP001056120">
    <property type="component" value="Linkage Group LG20"/>
</dbReference>
<protein>
    <submittedName>
        <fullName evidence="1">Uncharacterized protein</fullName>
    </submittedName>
</protein>
<reference evidence="1 2" key="2">
    <citation type="journal article" date="2022" name="Mol. Ecol. Resour.">
        <title>The genomes of chicory, endive, great burdock and yacon provide insights into Asteraceae paleo-polyploidization history and plant inulin production.</title>
        <authorList>
            <person name="Fan W."/>
            <person name="Wang S."/>
            <person name="Wang H."/>
            <person name="Wang A."/>
            <person name="Jiang F."/>
            <person name="Liu H."/>
            <person name="Zhao H."/>
            <person name="Xu D."/>
            <person name="Zhang Y."/>
        </authorList>
    </citation>
    <scope>NUCLEOTIDE SEQUENCE [LARGE SCALE GENOMIC DNA]</scope>
    <source>
        <strain evidence="2">cv. Yunnan</strain>
        <tissue evidence="1">Leaves</tissue>
    </source>
</reference>
<comment type="caution">
    <text evidence="1">The sequence shown here is derived from an EMBL/GenBank/DDBJ whole genome shotgun (WGS) entry which is preliminary data.</text>
</comment>
<keyword evidence="2" id="KW-1185">Reference proteome</keyword>
<organism evidence="1 2">
    <name type="scientific">Smallanthus sonchifolius</name>
    <dbReference type="NCBI Taxonomy" id="185202"/>
    <lineage>
        <taxon>Eukaryota</taxon>
        <taxon>Viridiplantae</taxon>
        <taxon>Streptophyta</taxon>
        <taxon>Embryophyta</taxon>
        <taxon>Tracheophyta</taxon>
        <taxon>Spermatophyta</taxon>
        <taxon>Magnoliopsida</taxon>
        <taxon>eudicotyledons</taxon>
        <taxon>Gunneridae</taxon>
        <taxon>Pentapetalae</taxon>
        <taxon>asterids</taxon>
        <taxon>campanulids</taxon>
        <taxon>Asterales</taxon>
        <taxon>Asteraceae</taxon>
        <taxon>Asteroideae</taxon>
        <taxon>Heliantheae alliance</taxon>
        <taxon>Millerieae</taxon>
        <taxon>Smallanthus</taxon>
    </lineage>
</organism>
<dbReference type="EMBL" id="CM042037">
    <property type="protein sequence ID" value="KAI3741399.1"/>
    <property type="molecule type" value="Genomic_DNA"/>
</dbReference>
<proteinExistence type="predicted"/>
<evidence type="ECO:0000313" key="2">
    <source>
        <dbReference type="Proteomes" id="UP001056120"/>
    </source>
</evidence>
<evidence type="ECO:0000313" key="1">
    <source>
        <dbReference type="EMBL" id="KAI3741399.1"/>
    </source>
</evidence>
<accession>A0ACB9D478</accession>
<sequence>MSEEDASKIKNKRISQAKNLSDLPDFSLVDPVMMLPADELFFDGEFVPQQFSIRQEVATSTTIILPGVRSPDTPYSRQRIEDAFSADPGSFELAKTERYRWGRRMKNAIGIWKF</sequence>
<name>A0ACB9D478_9ASTR</name>
<reference evidence="2" key="1">
    <citation type="journal article" date="2022" name="Mol. Ecol. Resour.">
        <title>The genomes of chicory, endive, great burdock and yacon provide insights into Asteraceae palaeo-polyploidization history and plant inulin production.</title>
        <authorList>
            <person name="Fan W."/>
            <person name="Wang S."/>
            <person name="Wang H."/>
            <person name="Wang A."/>
            <person name="Jiang F."/>
            <person name="Liu H."/>
            <person name="Zhao H."/>
            <person name="Xu D."/>
            <person name="Zhang Y."/>
        </authorList>
    </citation>
    <scope>NUCLEOTIDE SEQUENCE [LARGE SCALE GENOMIC DNA]</scope>
    <source>
        <strain evidence="2">cv. Yunnan</strain>
    </source>
</reference>